<name>A0A418WKD8_9SPHN</name>
<gene>
    <name evidence="2" type="ORF">D3876_09705</name>
</gene>
<accession>A0A418WKD8</accession>
<evidence type="ECO:0000313" key="2">
    <source>
        <dbReference type="EMBL" id="RJF90503.1"/>
    </source>
</evidence>
<protein>
    <submittedName>
        <fullName evidence="2">Uncharacterized protein</fullName>
    </submittedName>
</protein>
<feature type="transmembrane region" description="Helical" evidence="1">
    <location>
        <begin position="41"/>
        <end position="61"/>
    </location>
</feature>
<feature type="transmembrane region" description="Helical" evidence="1">
    <location>
        <begin position="12"/>
        <end position="35"/>
    </location>
</feature>
<dbReference type="EMBL" id="QYUM01000003">
    <property type="protein sequence ID" value="RJF90503.1"/>
    <property type="molecule type" value="Genomic_DNA"/>
</dbReference>
<organism evidence="2 3">
    <name type="scientific">Sphingomonas cavernae</name>
    <dbReference type="NCBI Taxonomy" id="2320861"/>
    <lineage>
        <taxon>Bacteria</taxon>
        <taxon>Pseudomonadati</taxon>
        <taxon>Pseudomonadota</taxon>
        <taxon>Alphaproteobacteria</taxon>
        <taxon>Sphingomonadales</taxon>
        <taxon>Sphingomonadaceae</taxon>
        <taxon>Sphingomonas</taxon>
    </lineage>
</organism>
<feature type="transmembrane region" description="Helical" evidence="1">
    <location>
        <begin position="89"/>
        <end position="111"/>
    </location>
</feature>
<keyword evidence="1" id="KW-0472">Membrane</keyword>
<reference evidence="2 3" key="1">
    <citation type="submission" date="2018-09" db="EMBL/GenBank/DDBJ databases">
        <authorList>
            <person name="Zhu H."/>
        </authorList>
    </citation>
    <scope>NUCLEOTIDE SEQUENCE [LARGE SCALE GENOMIC DNA]</scope>
    <source>
        <strain evidence="2 3">K2R01-6</strain>
    </source>
</reference>
<keyword evidence="3" id="KW-1185">Reference proteome</keyword>
<keyword evidence="1" id="KW-1133">Transmembrane helix</keyword>
<comment type="caution">
    <text evidence="2">The sequence shown here is derived from an EMBL/GenBank/DDBJ whole genome shotgun (WGS) entry which is preliminary data.</text>
</comment>
<proteinExistence type="predicted"/>
<dbReference type="AlphaFoldDB" id="A0A418WKD8"/>
<evidence type="ECO:0000313" key="3">
    <source>
        <dbReference type="Proteomes" id="UP000286100"/>
    </source>
</evidence>
<keyword evidence="1" id="KW-0812">Transmembrane</keyword>
<sequence length="116" mass="12741">MPEYGTWKKRISNNAAGALLLFTMLHVTCFTALAGYARSSLVSYLGIAILMGLVIPALARIEARWHGDALRGLTDAELSVRFRVERARLWGAAIALPFVWSGLFLGAFLIFTRLTG</sequence>
<evidence type="ECO:0000256" key="1">
    <source>
        <dbReference type="SAM" id="Phobius"/>
    </source>
</evidence>
<dbReference type="Proteomes" id="UP000286100">
    <property type="component" value="Unassembled WGS sequence"/>
</dbReference>